<dbReference type="SUPFAM" id="SSF55874">
    <property type="entry name" value="ATPase domain of HSP90 chaperone/DNA topoisomerase II/histidine kinase"/>
    <property type="match status" value="1"/>
</dbReference>
<dbReference type="InterPro" id="IPR004358">
    <property type="entry name" value="Sig_transdc_His_kin-like_C"/>
</dbReference>
<dbReference type="InterPro" id="IPR050428">
    <property type="entry name" value="TCS_sensor_his_kinase"/>
</dbReference>
<dbReference type="Proteomes" id="UP001210865">
    <property type="component" value="Chromosome"/>
</dbReference>
<dbReference type="SMART" id="SM00387">
    <property type="entry name" value="HATPase_c"/>
    <property type="match status" value="1"/>
</dbReference>
<sequence length="455" mass="48236">MRVPAFLRSSTTRFFALVFVIQLISGTALLMFVRHIIADELERTSRTLVTELHDDLVADYKQEGLSGLRRLISERLGSTPARDAAVLLDDPVGNQLAGNIADWPPIVPFDSGWQVVTLYRMGRDHPEPMGIIASKLPDGTHLLVGHVVEGDLRVRELTGEAMAAALLLAVPLALLGAIVATRVITGRVERIAETARRVGMGDLSLRVPHDAGMHDAFSDLAASINLMLGRIEALVAELRVVTDSLAHDLRSPLTRLSATVERALRETDDEAAISALERVGSEAGTLLAMLSTALQISRAEAGIGRDRFVATDIGQMIEDLAEVYGPLAEERGFLLSASGTAAGVVHRELIGQVIANLVDNALKYGRAGGTIALSARQDEGAVILSVTDDGPGIAEAQREEALRRFGRLDPARSASGAGLGLALAAAVARLHGGTITLGDNAPGLSVRLTLPQDTA</sequence>
<dbReference type="InterPro" id="IPR003660">
    <property type="entry name" value="HAMP_dom"/>
</dbReference>
<keyword evidence="14" id="KW-0067">ATP-binding</keyword>
<dbReference type="Pfam" id="PF00512">
    <property type="entry name" value="HisKA"/>
    <property type="match status" value="1"/>
</dbReference>
<dbReference type="GO" id="GO:0005524">
    <property type="term" value="F:ATP binding"/>
    <property type="evidence" value="ECO:0007669"/>
    <property type="project" value="UniProtKB-KW"/>
</dbReference>
<feature type="domain" description="Histidine kinase" evidence="12">
    <location>
        <begin position="244"/>
        <end position="454"/>
    </location>
</feature>
<feature type="domain" description="HAMP" evidence="13">
    <location>
        <begin position="182"/>
        <end position="236"/>
    </location>
</feature>
<evidence type="ECO:0000256" key="7">
    <source>
        <dbReference type="ARBA" id="ARBA00022777"/>
    </source>
</evidence>
<dbReference type="RefSeq" id="WP_270076701.1">
    <property type="nucleotide sequence ID" value="NZ_CP115174.1"/>
</dbReference>
<dbReference type="Pfam" id="PF02518">
    <property type="entry name" value="HATPase_c"/>
    <property type="match status" value="1"/>
</dbReference>
<comment type="catalytic activity">
    <reaction evidence="1">
        <text>ATP + protein L-histidine = ADP + protein N-phospho-L-histidine.</text>
        <dbReference type="EC" id="2.7.13.3"/>
    </reaction>
</comment>
<dbReference type="InterPro" id="IPR005467">
    <property type="entry name" value="His_kinase_dom"/>
</dbReference>
<keyword evidence="15" id="KW-1185">Reference proteome</keyword>
<name>A0ABY7NL23_9SPHN</name>
<reference evidence="14 15" key="1">
    <citation type="submission" date="2022-12" db="EMBL/GenBank/DDBJ databases">
        <title>Sphingomonas abieness sp. nov., an endophytic bacterium isolated from Abies koreana.</title>
        <authorList>
            <person name="Jiang L."/>
            <person name="Lee J."/>
        </authorList>
    </citation>
    <scope>NUCLEOTIDE SEQUENCE [LARGE SCALE GENOMIC DNA]</scope>
    <source>
        <strain evidence="15">PAMB 00755</strain>
    </source>
</reference>
<protein>
    <recommendedName>
        <fullName evidence="3">histidine kinase</fullName>
        <ecNumber evidence="3">2.7.13.3</ecNumber>
    </recommendedName>
</protein>
<evidence type="ECO:0000256" key="9">
    <source>
        <dbReference type="ARBA" id="ARBA00023012"/>
    </source>
</evidence>
<dbReference type="EC" id="2.7.13.3" evidence="3"/>
<organism evidence="14 15">
    <name type="scientific">Sphingomonas abietis</name>
    <dbReference type="NCBI Taxonomy" id="3012344"/>
    <lineage>
        <taxon>Bacteria</taxon>
        <taxon>Pseudomonadati</taxon>
        <taxon>Pseudomonadota</taxon>
        <taxon>Alphaproteobacteria</taxon>
        <taxon>Sphingomonadales</taxon>
        <taxon>Sphingomonadaceae</taxon>
        <taxon>Sphingomonas</taxon>
    </lineage>
</organism>
<evidence type="ECO:0000256" key="10">
    <source>
        <dbReference type="ARBA" id="ARBA00023136"/>
    </source>
</evidence>
<dbReference type="SMART" id="SM00388">
    <property type="entry name" value="HisKA"/>
    <property type="match status" value="1"/>
</dbReference>
<keyword evidence="4" id="KW-0597">Phosphoprotein</keyword>
<evidence type="ECO:0000256" key="1">
    <source>
        <dbReference type="ARBA" id="ARBA00000085"/>
    </source>
</evidence>
<evidence type="ECO:0000256" key="4">
    <source>
        <dbReference type="ARBA" id="ARBA00022553"/>
    </source>
</evidence>
<evidence type="ECO:0000259" key="13">
    <source>
        <dbReference type="PROSITE" id="PS50885"/>
    </source>
</evidence>
<dbReference type="PANTHER" id="PTHR45436">
    <property type="entry name" value="SENSOR HISTIDINE KINASE YKOH"/>
    <property type="match status" value="1"/>
</dbReference>
<dbReference type="CDD" id="cd00075">
    <property type="entry name" value="HATPase"/>
    <property type="match status" value="1"/>
</dbReference>
<dbReference type="PROSITE" id="PS50885">
    <property type="entry name" value="HAMP"/>
    <property type="match status" value="1"/>
</dbReference>
<feature type="transmembrane region" description="Helical" evidence="11">
    <location>
        <begin position="161"/>
        <end position="180"/>
    </location>
</feature>
<dbReference type="Gene3D" id="1.10.287.130">
    <property type="match status" value="1"/>
</dbReference>
<dbReference type="InterPro" id="IPR003661">
    <property type="entry name" value="HisK_dim/P_dom"/>
</dbReference>
<keyword evidence="14" id="KW-0547">Nucleotide-binding</keyword>
<dbReference type="PRINTS" id="PR00344">
    <property type="entry name" value="BCTRLSENSOR"/>
</dbReference>
<evidence type="ECO:0000259" key="12">
    <source>
        <dbReference type="PROSITE" id="PS50109"/>
    </source>
</evidence>
<evidence type="ECO:0000256" key="3">
    <source>
        <dbReference type="ARBA" id="ARBA00012438"/>
    </source>
</evidence>
<keyword evidence="5" id="KW-0808">Transferase</keyword>
<dbReference type="InterPro" id="IPR003594">
    <property type="entry name" value="HATPase_dom"/>
</dbReference>
<evidence type="ECO:0000313" key="15">
    <source>
        <dbReference type="Proteomes" id="UP001210865"/>
    </source>
</evidence>
<proteinExistence type="predicted"/>
<feature type="transmembrane region" description="Helical" evidence="11">
    <location>
        <begin position="12"/>
        <end position="33"/>
    </location>
</feature>
<comment type="subcellular location">
    <subcellularLocation>
        <location evidence="2">Membrane</location>
    </subcellularLocation>
</comment>
<dbReference type="CDD" id="cd06225">
    <property type="entry name" value="HAMP"/>
    <property type="match status" value="1"/>
</dbReference>
<dbReference type="Gene3D" id="6.10.340.10">
    <property type="match status" value="1"/>
</dbReference>
<dbReference type="SUPFAM" id="SSF47384">
    <property type="entry name" value="Homodimeric domain of signal transducing histidine kinase"/>
    <property type="match status" value="1"/>
</dbReference>
<evidence type="ECO:0000256" key="11">
    <source>
        <dbReference type="SAM" id="Phobius"/>
    </source>
</evidence>
<keyword evidence="10 11" id="KW-0472">Membrane</keyword>
<evidence type="ECO:0000256" key="6">
    <source>
        <dbReference type="ARBA" id="ARBA00022692"/>
    </source>
</evidence>
<dbReference type="InterPro" id="IPR036890">
    <property type="entry name" value="HATPase_C_sf"/>
</dbReference>
<dbReference type="InterPro" id="IPR036097">
    <property type="entry name" value="HisK_dim/P_sf"/>
</dbReference>
<keyword evidence="8 11" id="KW-1133">Transmembrane helix</keyword>
<dbReference type="PANTHER" id="PTHR45436:SF8">
    <property type="entry name" value="HISTIDINE KINASE"/>
    <property type="match status" value="1"/>
</dbReference>
<evidence type="ECO:0000256" key="5">
    <source>
        <dbReference type="ARBA" id="ARBA00022679"/>
    </source>
</evidence>
<dbReference type="EMBL" id="CP115174">
    <property type="protein sequence ID" value="WBO22053.1"/>
    <property type="molecule type" value="Genomic_DNA"/>
</dbReference>
<dbReference type="CDD" id="cd00082">
    <property type="entry name" value="HisKA"/>
    <property type="match status" value="1"/>
</dbReference>
<gene>
    <name evidence="14" type="ORF">PBT88_18130</name>
</gene>
<keyword evidence="7" id="KW-0418">Kinase</keyword>
<accession>A0ABY7NL23</accession>
<dbReference type="PROSITE" id="PS50109">
    <property type="entry name" value="HIS_KIN"/>
    <property type="match status" value="1"/>
</dbReference>
<evidence type="ECO:0000256" key="2">
    <source>
        <dbReference type="ARBA" id="ARBA00004370"/>
    </source>
</evidence>
<evidence type="ECO:0000256" key="8">
    <source>
        <dbReference type="ARBA" id="ARBA00022989"/>
    </source>
</evidence>
<keyword evidence="6 11" id="KW-0812">Transmembrane</keyword>
<evidence type="ECO:0000313" key="14">
    <source>
        <dbReference type="EMBL" id="WBO22053.1"/>
    </source>
</evidence>
<keyword evidence="9" id="KW-0902">Two-component regulatory system</keyword>
<dbReference type="SMART" id="SM00304">
    <property type="entry name" value="HAMP"/>
    <property type="match status" value="1"/>
</dbReference>
<dbReference type="Gene3D" id="3.30.565.10">
    <property type="entry name" value="Histidine kinase-like ATPase, C-terminal domain"/>
    <property type="match status" value="1"/>
</dbReference>